<dbReference type="Proteomes" id="UP001432128">
    <property type="component" value="Chromosome"/>
</dbReference>
<organism evidence="1 2">
    <name type="scientific">Williamsia herbipolensis</name>
    <dbReference type="NCBI Taxonomy" id="1603258"/>
    <lineage>
        <taxon>Bacteria</taxon>
        <taxon>Bacillati</taxon>
        <taxon>Actinomycetota</taxon>
        <taxon>Actinomycetes</taxon>
        <taxon>Mycobacteriales</taxon>
        <taxon>Nocardiaceae</taxon>
        <taxon>Williamsia</taxon>
    </lineage>
</organism>
<accession>A0AAU4K677</accession>
<evidence type="ECO:0000313" key="2">
    <source>
        <dbReference type="Proteomes" id="UP001432128"/>
    </source>
</evidence>
<dbReference type="EMBL" id="CP108021">
    <property type="protein sequence ID" value="WUM21457.1"/>
    <property type="molecule type" value="Genomic_DNA"/>
</dbReference>
<name>A0AAU4K677_9NOCA</name>
<proteinExistence type="predicted"/>
<keyword evidence="2" id="KW-1185">Reference proteome</keyword>
<dbReference type="RefSeq" id="WP_045823555.1">
    <property type="nucleotide sequence ID" value="NZ_CP108021.1"/>
</dbReference>
<dbReference type="AlphaFoldDB" id="A0AAU4K677"/>
<dbReference type="KEGG" id="whr:OG579_06625"/>
<gene>
    <name evidence="1" type="ORF">OG579_06625</name>
</gene>
<sequence>MTDHSLPPLSSDALGVAVREVVEFVDANGWGQPPVLFALVPTALVMQAQPDLVDSLDETELTLVEQDPLPVSEDSGMTELEHVLGTTSWPGTVAGCVLVQEIIVLPPEAETDLDEALVPLLADRDAADEAARQTALEHPEANEARLVAAVLRGGQNLCLLQLRPPLGEEDAPVELLAHPELAPNLIAALTTTLENDPEDF</sequence>
<evidence type="ECO:0000313" key="1">
    <source>
        <dbReference type="EMBL" id="WUM21457.1"/>
    </source>
</evidence>
<protein>
    <submittedName>
        <fullName evidence="1">PPA1309 family protein</fullName>
    </submittedName>
</protein>
<dbReference type="NCBIfam" id="NF040618">
    <property type="entry name" value="PPA1309_fam"/>
    <property type="match status" value="1"/>
</dbReference>
<reference evidence="1 2" key="1">
    <citation type="submission" date="2022-10" db="EMBL/GenBank/DDBJ databases">
        <title>The complete genomes of actinobacterial strains from the NBC collection.</title>
        <authorList>
            <person name="Joergensen T.S."/>
            <person name="Alvarez Arevalo M."/>
            <person name="Sterndorff E.B."/>
            <person name="Faurdal D."/>
            <person name="Vuksanovic O."/>
            <person name="Mourched A.-S."/>
            <person name="Charusanti P."/>
            <person name="Shaw S."/>
            <person name="Blin K."/>
            <person name="Weber T."/>
        </authorList>
    </citation>
    <scope>NUCLEOTIDE SEQUENCE [LARGE SCALE GENOMIC DNA]</scope>
    <source>
        <strain evidence="1 2">NBC_00319</strain>
    </source>
</reference>
<dbReference type="InterPro" id="IPR047681">
    <property type="entry name" value="PPA1309-like"/>
</dbReference>